<name>A0A3E5ALB5_9FIRM</name>
<proteinExistence type="predicted"/>
<evidence type="ECO:0000313" key="1">
    <source>
        <dbReference type="EMBL" id="RGN21674.1"/>
    </source>
</evidence>
<comment type="caution">
    <text evidence="1">The sequence shown here is derived from an EMBL/GenBank/DDBJ whole genome shotgun (WGS) entry which is preliminary data.</text>
</comment>
<gene>
    <name evidence="1" type="ORF">DXB72_11395</name>
</gene>
<accession>A0A3E5ALB5</accession>
<dbReference type="EMBL" id="QSUG01000012">
    <property type="protein sequence ID" value="RGN21674.1"/>
    <property type="molecule type" value="Genomic_DNA"/>
</dbReference>
<sequence length="317" mass="37658">MGYDAYVHINKKYTKANIEKLLLMLGYEKRKDFFYCGNDDEYKYFTGVQVWLCDENKEERIYNVRCPIFAVAYDLKKVNETIRSLKQYCDATFESDIGKNRYFPESQFTKGAESGCYFAVERLFNNFTNLRYALSKYPADMEGDKELYKIGGHLTLDMFNANVYSTYLCSLIEEYFRSTYIALLKYSDRKEKILKVKFTPYDLVDISNGDKTVEEVFARTLSFQNIHNICYNFHDLNSKLDIGQALKSPYRNRKKNLYEQVDEILERRHGLIHRLEIDYDYRTYNLQGDIDDVIIAIKRTYCYICNSYGWEKKELSL</sequence>
<dbReference type="RefSeq" id="WP_117690701.1">
    <property type="nucleotide sequence ID" value="NZ_JADNBN010000018.1"/>
</dbReference>
<organism evidence="1 2">
    <name type="scientific">Agathobacter rectalis</name>
    <dbReference type="NCBI Taxonomy" id="39491"/>
    <lineage>
        <taxon>Bacteria</taxon>
        <taxon>Bacillati</taxon>
        <taxon>Bacillota</taxon>
        <taxon>Clostridia</taxon>
        <taxon>Lachnospirales</taxon>
        <taxon>Lachnospiraceae</taxon>
        <taxon>Agathobacter</taxon>
    </lineage>
</organism>
<dbReference type="Proteomes" id="UP000260970">
    <property type="component" value="Unassembled WGS sequence"/>
</dbReference>
<evidence type="ECO:0000313" key="2">
    <source>
        <dbReference type="Proteomes" id="UP000260970"/>
    </source>
</evidence>
<protein>
    <recommendedName>
        <fullName evidence="3">RiboL-PSP-HEPN domain-containing protein</fullName>
    </recommendedName>
</protein>
<dbReference type="AlphaFoldDB" id="A0A3E5ALB5"/>
<reference evidence="1 2" key="1">
    <citation type="submission" date="2018-08" db="EMBL/GenBank/DDBJ databases">
        <title>A genome reference for cultivated species of the human gut microbiota.</title>
        <authorList>
            <person name="Zou Y."/>
            <person name="Xue W."/>
            <person name="Luo G."/>
        </authorList>
    </citation>
    <scope>NUCLEOTIDE SEQUENCE [LARGE SCALE GENOMIC DNA]</scope>
    <source>
        <strain evidence="1 2">OM05-6AA</strain>
    </source>
</reference>
<evidence type="ECO:0008006" key="3">
    <source>
        <dbReference type="Google" id="ProtNLM"/>
    </source>
</evidence>